<evidence type="ECO:0000313" key="15">
    <source>
        <dbReference type="EMBL" id="OZI69611.1"/>
    </source>
</evidence>
<dbReference type="SUPFAM" id="SSF55785">
    <property type="entry name" value="PYP-like sensor domain (PAS domain)"/>
    <property type="match status" value="1"/>
</dbReference>
<evidence type="ECO:0000256" key="4">
    <source>
        <dbReference type="ARBA" id="ARBA00022630"/>
    </source>
</evidence>
<dbReference type="CDD" id="cd00130">
    <property type="entry name" value="PAS"/>
    <property type="match status" value="1"/>
</dbReference>
<name>A0A261V717_9BORD</name>
<evidence type="ECO:0000259" key="14">
    <source>
        <dbReference type="PROSITE" id="PS50113"/>
    </source>
</evidence>
<accession>A0A261V717</accession>
<dbReference type="InterPro" id="IPR035965">
    <property type="entry name" value="PAS-like_dom_sf"/>
</dbReference>
<organism evidence="15 16">
    <name type="scientific">Bordetella genomosp. 2</name>
    <dbReference type="NCBI Taxonomy" id="1983456"/>
    <lineage>
        <taxon>Bacteria</taxon>
        <taxon>Pseudomonadati</taxon>
        <taxon>Pseudomonadota</taxon>
        <taxon>Betaproteobacteria</taxon>
        <taxon>Burkholderiales</taxon>
        <taxon>Alcaligenaceae</taxon>
        <taxon>Bordetella</taxon>
    </lineage>
</organism>
<feature type="domain" description="PAC" evidence="14">
    <location>
        <begin position="111"/>
        <end position="163"/>
    </location>
</feature>
<dbReference type="Proteomes" id="UP000215633">
    <property type="component" value="Unassembled WGS sequence"/>
</dbReference>
<sequence>MNTPQPPRPAPLPAGETPQAAPREAAEPPGIIQEFLYHGLLNALPAAIYTTDAQGRITFYNEAAVTLSGRRPILGSDEWCVTWRLYRLDGSPMRPDECPMAVALKEGREVRGVEAIAERPDGSRIVFLPYPTPLRDAQGNIVGGINMLVDITERKEAEERQRLLLHEVNHRANNLLSVMQSFVALTVAPDVPSYRAALDGRLRTLARAHNLLAHSSWAGADLAQLVTEELAPYMKSDESGVWLQGPALPLAPMAAQSVAMIIHELATNAAKYGALSVSGARLAVQWHRAPDDIVIRWTENGGPAVCQPTRAGLGSALIDRCVAQLGGTLSRQWLASGLHVELCLPWRQDGVTGSIGQAPRSAPAPGAVD</sequence>
<keyword evidence="9" id="KW-0418">Kinase</keyword>
<reference evidence="16" key="1">
    <citation type="submission" date="2017-05" db="EMBL/GenBank/DDBJ databases">
        <title>Complete and WGS of Bordetella genogroups.</title>
        <authorList>
            <person name="Spilker T."/>
            <person name="Lipuma J."/>
        </authorList>
    </citation>
    <scope>NUCLEOTIDE SEQUENCE [LARGE SCALE GENOMIC DNA]</scope>
    <source>
        <strain evidence="16">AU8256</strain>
    </source>
</reference>
<comment type="caution">
    <text evidence="15">The sequence shown here is derived from an EMBL/GenBank/DDBJ whole genome shotgun (WGS) entry which is preliminary data.</text>
</comment>
<evidence type="ECO:0000256" key="11">
    <source>
        <dbReference type="ARBA" id="ARBA00023026"/>
    </source>
</evidence>
<dbReference type="InterPro" id="IPR011102">
    <property type="entry name" value="Sig_transdc_His_kinase_HWE"/>
</dbReference>
<evidence type="ECO:0000256" key="10">
    <source>
        <dbReference type="ARBA" id="ARBA00022840"/>
    </source>
</evidence>
<evidence type="ECO:0000256" key="9">
    <source>
        <dbReference type="ARBA" id="ARBA00022777"/>
    </source>
</evidence>
<evidence type="ECO:0000313" key="16">
    <source>
        <dbReference type="Proteomes" id="UP000215633"/>
    </source>
</evidence>
<dbReference type="AlphaFoldDB" id="A0A261V717"/>
<dbReference type="PROSITE" id="PS50113">
    <property type="entry name" value="PAC"/>
    <property type="match status" value="1"/>
</dbReference>
<dbReference type="NCBIfam" id="TIGR00229">
    <property type="entry name" value="sensory_box"/>
    <property type="match status" value="1"/>
</dbReference>
<dbReference type="Gene3D" id="3.30.450.20">
    <property type="entry name" value="PAS domain"/>
    <property type="match status" value="1"/>
</dbReference>
<evidence type="ECO:0000256" key="8">
    <source>
        <dbReference type="ARBA" id="ARBA00022741"/>
    </source>
</evidence>
<keyword evidence="7" id="KW-0677">Repeat</keyword>
<dbReference type="InterPro" id="IPR000014">
    <property type="entry name" value="PAS"/>
</dbReference>
<feature type="compositionally biased region" description="Low complexity" evidence="12">
    <location>
        <begin position="13"/>
        <end position="24"/>
    </location>
</feature>
<keyword evidence="11" id="KW-0843">Virulence</keyword>
<dbReference type="RefSeq" id="WP_094807987.1">
    <property type="nucleotide sequence ID" value="NZ_NEVT01000009.1"/>
</dbReference>
<keyword evidence="5" id="KW-0288">FMN</keyword>
<dbReference type="GO" id="GO:0004673">
    <property type="term" value="F:protein histidine kinase activity"/>
    <property type="evidence" value="ECO:0007669"/>
    <property type="project" value="UniProtKB-EC"/>
</dbReference>
<dbReference type="EMBL" id="NEVT01000009">
    <property type="protein sequence ID" value="OZI69611.1"/>
    <property type="molecule type" value="Genomic_DNA"/>
</dbReference>
<dbReference type="InterPro" id="IPR000700">
    <property type="entry name" value="PAS-assoc_C"/>
</dbReference>
<dbReference type="Pfam" id="PF07536">
    <property type="entry name" value="HWE_HK"/>
    <property type="match status" value="1"/>
</dbReference>
<keyword evidence="16" id="KW-1185">Reference proteome</keyword>
<evidence type="ECO:0000256" key="7">
    <source>
        <dbReference type="ARBA" id="ARBA00022737"/>
    </source>
</evidence>
<keyword evidence="3" id="KW-0597">Phosphoprotein</keyword>
<dbReference type="Pfam" id="PF08448">
    <property type="entry name" value="PAS_4"/>
    <property type="match status" value="1"/>
</dbReference>
<keyword evidence="10" id="KW-0067">ATP-binding</keyword>
<proteinExistence type="predicted"/>
<keyword evidence="6" id="KW-0808">Transferase</keyword>
<comment type="catalytic activity">
    <reaction evidence="1">
        <text>ATP + protein L-histidine = ADP + protein N-phospho-L-histidine.</text>
        <dbReference type="EC" id="2.7.13.3"/>
    </reaction>
</comment>
<dbReference type="SMART" id="SM00911">
    <property type="entry name" value="HWE_HK"/>
    <property type="match status" value="1"/>
</dbReference>
<dbReference type="Gene3D" id="3.30.565.10">
    <property type="entry name" value="Histidine kinase-like ATPase, C-terminal domain"/>
    <property type="match status" value="1"/>
</dbReference>
<evidence type="ECO:0000259" key="13">
    <source>
        <dbReference type="PROSITE" id="PS50112"/>
    </source>
</evidence>
<feature type="domain" description="PAS" evidence="13">
    <location>
        <begin position="33"/>
        <end position="69"/>
    </location>
</feature>
<dbReference type="PROSITE" id="PS50112">
    <property type="entry name" value="PAS"/>
    <property type="match status" value="1"/>
</dbReference>
<dbReference type="SUPFAM" id="SSF55874">
    <property type="entry name" value="ATPase domain of HSP90 chaperone/DNA topoisomerase II/histidine kinase"/>
    <property type="match status" value="1"/>
</dbReference>
<evidence type="ECO:0000256" key="2">
    <source>
        <dbReference type="ARBA" id="ARBA00012438"/>
    </source>
</evidence>
<gene>
    <name evidence="15" type="ORF">CAL24_22610</name>
</gene>
<keyword evidence="8" id="KW-0547">Nucleotide-binding</keyword>
<evidence type="ECO:0000256" key="3">
    <source>
        <dbReference type="ARBA" id="ARBA00022553"/>
    </source>
</evidence>
<dbReference type="PANTHER" id="PTHR41523:SF8">
    <property type="entry name" value="ETHYLENE RESPONSE SENSOR PROTEIN"/>
    <property type="match status" value="1"/>
</dbReference>
<dbReference type="GO" id="GO:0005524">
    <property type="term" value="F:ATP binding"/>
    <property type="evidence" value="ECO:0007669"/>
    <property type="project" value="UniProtKB-KW"/>
</dbReference>
<evidence type="ECO:0000256" key="1">
    <source>
        <dbReference type="ARBA" id="ARBA00000085"/>
    </source>
</evidence>
<dbReference type="InterPro" id="IPR013656">
    <property type="entry name" value="PAS_4"/>
</dbReference>
<dbReference type="InterPro" id="IPR036890">
    <property type="entry name" value="HATPase_C_sf"/>
</dbReference>
<evidence type="ECO:0000256" key="6">
    <source>
        <dbReference type="ARBA" id="ARBA00022679"/>
    </source>
</evidence>
<evidence type="ECO:0000256" key="5">
    <source>
        <dbReference type="ARBA" id="ARBA00022643"/>
    </source>
</evidence>
<dbReference type="EC" id="2.7.13.3" evidence="2"/>
<dbReference type="PANTHER" id="PTHR41523">
    <property type="entry name" value="TWO-COMPONENT SYSTEM SENSOR PROTEIN"/>
    <property type="match status" value="1"/>
</dbReference>
<feature type="region of interest" description="Disordered" evidence="12">
    <location>
        <begin position="1"/>
        <end position="24"/>
    </location>
</feature>
<protein>
    <recommendedName>
        <fullName evidence="2">histidine kinase</fullName>
        <ecNumber evidence="2">2.7.13.3</ecNumber>
    </recommendedName>
</protein>
<keyword evidence="4" id="KW-0285">Flavoprotein</keyword>
<evidence type="ECO:0000256" key="12">
    <source>
        <dbReference type="SAM" id="MobiDB-lite"/>
    </source>
</evidence>
<feature type="compositionally biased region" description="Pro residues" evidence="12">
    <location>
        <begin position="1"/>
        <end position="12"/>
    </location>
</feature>